<keyword evidence="2" id="KW-0472">Membrane</keyword>
<evidence type="ECO:0000313" key="3">
    <source>
        <dbReference type="EMBL" id="RML46347.1"/>
    </source>
</evidence>
<dbReference type="AlphaFoldDB" id="A0A3M2W450"/>
<feature type="region of interest" description="Disordered" evidence="1">
    <location>
        <begin position="58"/>
        <end position="78"/>
    </location>
</feature>
<keyword evidence="2" id="KW-1133">Transmembrane helix</keyword>
<organism evidence="3 4">
    <name type="scientific">Pseudomonas syringae pv. ribicola</name>
    <dbReference type="NCBI Taxonomy" id="55398"/>
    <lineage>
        <taxon>Bacteria</taxon>
        <taxon>Pseudomonadati</taxon>
        <taxon>Pseudomonadota</taxon>
        <taxon>Gammaproteobacteria</taxon>
        <taxon>Pseudomonadales</taxon>
        <taxon>Pseudomonadaceae</taxon>
        <taxon>Pseudomonas</taxon>
    </lineage>
</organism>
<gene>
    <name evidence="3" type="ORF">ALQ95_200018</name>
</gene>
<name>A0A3M2W450_PSESI</name>
<feature type="transmembrane region" description="Helical" evidence="2">
    <location>
        <begin position="7"/>
        <end position="28"/>
    </location>
</feature>
<protein>
    <submittedName>
        <fullName evidence="3">Uncharacterized protein</fullName>
    </submittedName>
</protein>
<evidence type="ECO:0000256" key="1">
    <source>
        <dbReference type="SAM" id="MobiDB-lite"/>
    </source>
</evidence>
<evidence type="ECO:0000256" key="2">
    <source>
        <dbReference type="SAM" id="Phobius"/>
    </source>
</evidence>
<comment type="caution">
    <text evidence="3">The sequence shown here is derived from an EMBL/GenBank/DDBJ whole genome shotgun (WGS) entry which is preliminary data.</text>
</comment>
<proteinExistence type="predicted"/>
<evidence type="ECO:0000313" key="4">
    <source>
        <dbReference type="Proteomes" id="UP000280292"/>
    </source>
</evidence>
<keyword evidence="2" id="KW-0812">Transmembrane</keyword>
<dbReference type="EMBL" id="RBNR01000072">
    <property type="protein sequence ID" value="RML46347.1"/>
    <property type="molecule type" value="Genomic_DNA"/>
</dbReference>
<reference evidence="3 4" key="1">
    <citation type="submission" date="2018-08" db="EMBL/GenBank/DDBJ databases">
        <title>Recombination of ecologically and evolutionarily significant loci maintains genetic cohesion in the Pseudomonas syringae species complex.</title>
        <authorList>
            <person name="Dillon M."/>
            <person name="Thakur S."/>
            <person name="Almeida R.N.D."/>
            <person name="Weir B.S."/>
            <person name="Guttman D.S."/>
        </authorList>
    </citation>
    <scope>NUCLEOTIDE SEQUENCE [LARGE SCALE GENOMIC DNA]</scope>
    <source>
        <strain evidence="3 4">ICMP 3883</strain>
    </source>
</reference>
<sequence>MNKKRLIQAAIDLTVAVLAGYIVILVPVTGTTSQPPSTQLPGKLLMVQIEAFSEVLQGPSGLEGRRPTPQLGIGAQSV</sequence>
<dbReference type="Proteomes" id="UP000280292">
    <property type="component" value="Unassembled WGS sequence"/>
</dbReference>
<accession>A0A3M2W450</accession>